<accession>A0A8S1BJC8</accession>
<sequence length="76" mass="9233">MLIFLLWLLKFKFIIDQLEKLNTKKRQEPVVNVEDSEEDKTSIDYRLSEKRHSYMKKRTEFIKTGSVVQQQLKPKF</sequence>
<keyword evidence="1" id="KW-0732">Signal</keyword>
<dbReference type="Proteomes" id="UP000494106">
    <property type="component" value="Unassembled WGS sequence"/>
</dbReference>
<reference evidence="2 3" key="1">
    <citation type="submission" date="2020-04" db="EMBL/GenBank/DDBJ databases">
        <authorList>
            <person name="Wallbank WR R."/>
            <person name="Pardo Diaz C."/>
            <person name="Kozak K."/>
            <person name="Martin S."/>
            <person name="Jiggins C."/>
            <person name="Moest M."/>
            <person name="Warren A I."/>
            <person name="Byers J.R.P. K."/>
            <person name="Montejo-Kovacevich G."/>
            <person name="Yen C E."/>
        </authorList>
    </citation>
    <scope>NUCLEOTIDE SEQUENCE [LARGE SCALE GENOMIC DNA]</scope>
</reference>
<dbReference type="EMBL" id="CADEBC010000598">
    <property type="protein sequence ID" value="CAB3258503.1"/>
    <property type="molecule type" value="Genomic_DNA"/>
</dbReference>
<feature type="chain" id="PRO_5035940027" evidence="1">
    <location>
        <begin position="17"/>
        <end position="76"/>
    </location>
</feature>
<evidence type="ECO:0000256" key="1">
    <source>
        <dbReference type="SAM" id="SignalP"/>
    </source>
</evidence>
<evidence type="ECO:0000313" key="3">
    <source>
        <dbReference type="Proteomes" id="UP000494106"/>
    </source>
</evidence>
<feature type="signal peptide" evidence="1">
    <location>
        <begin position="1"/>
        <end position="16"/>
    </location>
</feature>
<keyword evidence="3" id="KW-1185">Reference proteome</keyword>
<proteinExistence type="predicted"/>
<comment type="caution">
    <text evidence="2">The sequence shown here is derived from an EMBL/GenBank/DDBJ whole genome shotgun (WGS) entry which is preliminary data.</text>
</comment>
<name>A0A8S1BJC8_ARCPL</name>
<evidence type="ECO:0000313" key="2">
    <source>
        <dbReference type="EMBL" id="CAB3258503.1"/>
    </source>
</evidence>
<gene>
    <name evidence="2" type="ORF">APLA_LOCUS16549</name>
</gene>
<protein>
    <submittedName>
        <fullName evidence="2">Uncharacterized protein</fullName>
    </submittedName>
</protein>
<dbReference type="AlphaFoldDB" id="A0A8S1BJC8"/>
<organism evidence="2 3">
    <name type="scientific">Arctia plantaginis</name>
    <name type="common">Wood tiger moth</name>
    <name type="synonym">Phalaena plantaginis</name>
    <dbReference type="NCBI Taxonomy" id="874455"/>
    <lineage>
        <taxon>Eukaryota</taxon>
        <taxon>Metazoa</taxon>
        <taxon>Ecdysozoa</taxon>
        <taxon>Arthropoda</taxon>
        <taxon>Hexapoda</taxon>
        <taxon>Insecta</taxon>
        <taxon>Pterygota</taxon>
        <taxon>Neoptera</taxon>
        <taxon>Endopterygota</taxon>
        <taxon>Lepidoptera</taxon>
        <taxon>Glossata</taxon>
        <taxon>Ditrysia</taxon>
        <taxon>Noctuoidea</taxon>
        <taxon>Erebidae</taxon>
        <taxon>Arctiinae</taxon>
        <taxon>Arctia</taxon>
    </lineage>
</organism>